<dbReference type="HOGENOM" id="CLU_307940_0_0_7"/>
<proteinExistence type="predicted"/>
<keyword evidence="2" id="KW-1185">Reference proteome</keyword>
<protein>
    <submittedName>
        <fullName evidence="1">Uncharacterized protein</fullName>
    </submittedName>
</protein>
<dbReference type="PATRIC" id="fig|760154.4.peg.2339"/>
<dbReference type="AlphaFoldDB" id="I3Y087"/>
<evidence type="ECO:0000313" key="1">
    <source>
        <dbReference type="EMBL" id="AFL69611.1"/>
    </source>
</evidence>
<gene>
    <name evidence="1" type="ordered locus">Sulba_2341</name>
</gene>
<dbReference type="EMBL" id="CP003333">
    <property type="protein sequence ID" value="AFL69611.1"/>
    <property type="molecule type" value="Genomic_DNA"/>
</dbReference>
<accession>I3Y087</accession>
<name>I3Y087_SULBS</name>
<dbReference type="KEGG" id="sba:Sulba_2341"/>
<organism evidence="1 2">
    <name type="scientific">Sulfurospirillum barnesii (strain ATCC 700032 / DSM 10660 / SES-3)</name>
    <dbReference type="NCBI Taxonomy" id="760154"/>
    <lineage>
        <taxon>Bacteria</taxon>
        <taxon>Pseudomonadati</taxon>
        <taxon>Campylobacterota</taxon>
        <taxon>Epsilonproteobacteria</taxon>
        <taxon>Campylobacterales</taxon>
        <taxon>Sulfurospirillaceae</taxon>
        <taxon>Sulfurospirillum</taxon>
    </lineage>
</organism>
<evidence type="ECO:0000313" key="2">
    <source>
        <dbReference type="Proteomes" id="UP000006176"/>
    </source>
</evidence>
<reference evidence="1 2" key="1">
    <citation type="submission" date="2012-06" db="EMBL/GenBank/DDBJ databases">
        <title>Complete sequence of Sulfurospirillum barnesii SES-3.</title>
        <authorList>
            <consortium name="US DOE Joint Genome Institute"/>
            <person name="Lucas S."/>
            <person name="Han J."/>
            <person name="Lapidus A."/>
            <person name="Cheng J.-F."/>
            <person name="Goodwin L."/>
            <person name="Pitluck S."/>
            <person name="Peters L."/>
            <person name="Ovchinnikova G."/>
            <person name="Lu M."/>
            <person name="Detter J.C."/>
            <person name="Han C."/>
            <person name="Tapia R."/>
            <person name="Land M."/>
            <person name="Hauser L."/>
            <person name="Kyrpides N."/>
            <person name="Ivanova N."/>
            <person name="Pagani I."/>
            <person name="Stolz J."/>
            <person name="Arkin A."/>
            <person name="Dehal P."/>
            <person name="Oremland R."/>
            <person name="Saltikov C."/>
            <person name="Basu P."/>
            <person name="Hollibaugh J."/>
            <person name="Newman D."/>
            <person name="Stolyar S."/>
            <person name="Hazen T."/>
            <person name="Woyke T."/>
        </authorList>
    </citation>
    <scope>NUCLEOTIDE SEQUENCE [LARGE SCALE GENOMIC DNA]</scope>
    <source>
        <strain evidence="2">ATCC 700032 / DSM 10660 / SES-3</strain>
    </source>
</reference>
<dbReference type="Proteomes" id="UP000006176">
    <property type="component" value="Chromosome"/>
</dbReference>
<sequence length="959" mass="113244">MYLSNITGILSFYEYIIKTLELSCISSYLYNKYLKDNRHVKYDNKQMVCADSPYFIYDNYKNPINIEFNPLNEQEESCSHLLINDSIHQYLKYLIYNLFNKLINIKNGIPTNNAHKFEKNQIDILQNPTKNTIFKFNNLFNIVSATSFSKNIIDFSIDFINSSNSAKVHFKYHLYDALCTIQNNTIFGIYLEDSEITLFKQIYENYIINIINNLFNKDIKIPENSSRYPRFYVLMMIRVILQEAFFEKYNISFTMNTPKKLSESYEILSNLNKFIKILPQISEQQQEFDRQSYKNELEIRKASEPDWLILKDHNMPTILSNQELEVANDKNMDTLTKLIETANQKYNRRVYNFLANEQVNLFIQNYNEMKNNQEWSEIFYWQSLVLNILNENGASLWFDTRIDKYCFRSKIGGNIIHENKEGISELLSRALKDRITNFLNRFNSVFFANHAIEIVLVHKLNGIQNQKLKQSERASNVIKILLFENAIPTIDDDKFDVQSPMEFSQDYNHLFYTRNRFVPTKYLLKRFNNTNLTSNNATSFDNLFTLNEDSYLLETMKDTSNCRRSSFIEDLIFYLVNEDIHSYYYVMNWLAYFFHNLQKSGTALVLIGDQEVTQNILWDKIIKEIFGLQYCITINDKECNTASYFDIAKDKLFFHIGDITDAATKFDDETLYRLVKDLLVKKSITRLNKENEQEESIIHGQMIITAKNPSPYIKRALSKCTIIRVNDMDTIIEKLGVPDELILEDKIEKDLENFTNVLQSFNRNYKFTKYAMDTKHRQEISGNKTSNINKEDIEKEIDDFIQAIKDKNIEYFEKVKEAEGGAIYERLKNAFNYEDGYFIGQDLLHYYNATHEQKFENKKQLTDKLKEKDEMFAQEVKTLKILTAEQKEKVLFPAHKTSKDTNYKELYKINGYTLAKDITIPYGAIIISSQDNIKKYKHDNIDNAIKIHEEYKESKAKKV</sequence>